<keyword evidence="3" id="KW-1185">Reference proteome</keyword>
<dbReference type="Gene3D" id="2.60.210.10">
    <property type="entry name" value="Apoptosis, Tumor Necrosis Factor Receptor Associated Protein 2, Chain A"/>
    <property type="match status" value="1"/>
</dbReference>
<dbReference type="OrthoDB" id="192247at2759"/>
<dbReference type="AlphaFoldDB" id="A0A8X6KCA9"/>
<accession>A0A8X6KCA9</accession>
<dbReference type="Proteomes" id="UP000887116">
    <property type="component" value="Unassembled WGS sequence"/>
</dbReference>
<dbReference type="PROSITE" id="PS50144">
    <property type="entry name" value="MATH"/>
    <property type="match status" value="1"/>
</dbReference>
<dbReference type="SMART" id="SM00061">
    <property type="entry name" value="MATH"/>
    <property type="match status" value="1"/>
</dbReference>
<reference evidence="2" key="1">
    <citation type="submission" date="2020-07" db="EMBL/GenBank/DDBJ databases">
        <title>Multicomponent nature underlies the extraordinary mechanical properties of spider dragline silk.</title>
        <authorList>
            <person name="Kono N."/>
            <person name="Nakamura H."/>
            <person name="Mori M."/>
            <person name="Yoshida Y."/>
            <person name="Ohtoshi R."/>
            <person name="Malay A.D."/>
            <person name="Moran D.A.P."/>
            <person name="Tomita M."/>
            <person name="Numata K."/>
            <person name="Arakawa K."/>
        </authorList>
    </citation>
    <scope>NUCLEOTIDE SEQUENCE</scope>
</reference>
<dbReference type="InterPro" id="IPR002083">
    <property type="entry name" value="MATH/TRAF_dom"/>
</dbReference>
<proteinExistence type="predicted"/>
<name>A0A8X6KCA9_TRICU</name>
<comment type="caution">
    <text evidence="2">The sequence shown here is derived from an EMBL/GenBank/DDBJ whole genome shotgun (WGS) entry which is preliminary data.</text>
</comment>
<feature type="domain" description="MATH" evidence="1">
    <location>
        <begin position="11"/>
        <end position="143"/>
    </location>
</feature>
<evidence type="ECO:0000259" key="1">
    <source>
        <dbReference type="PROSITE" id="PS50144"/>
    </source>
</evidence>
<organism evidence="2 3">
    <name type="scientific">Trichonephila clavata</name>
    <name type="common">Joro spider</name>
    <name type="synonym">Nephila clavata</name>
    <dbReference type="NCBI Taxonomy" id="2740835"/>
    <lineage>
        <taxon>Eukaryota</taxon>
        <taxon>Metazoa</taxon>
        <taxon>Ecdysozoa</taxon>
        <taxon>Arthropoda</taxon>
        <taxon>Chelicerata</taxon>
        <taxon>Arachnida</taxon>
        <taxon>Araneae</taxon>
        <taxon>Araneomorphae</taxon>
        <taxon>Entelegynae</taxon>
        <taxon>Araneoidea</taxon>
        <taxon>Nephilidae</taxon>
        <taxon>Trichonephila</taxon>
    </lineage>
</organism>
<dbReference type="Pfam" id="PF22486">
    <property type="entry name" value="MATH_2"/>
    <property type="match status" value="1"/>
</dbReference>
<evidence type="ECO:0000313" key="2">
    <source>
        <dbReference type="EMBL" id="GFQ71780.1"/>
    </source>
</evidence>
<evidence type="ECO:0000313" key="3">
    <source>
        <dbReference type="Proteomes" id="UP000887116"/>
    </source>
</evidence>
<dbReference type="CDD" id="cd00121">
    <property type="entry name" value="MATH"/>
    <property type="match status" value="1"/>
</dbReference>
<dbReference type="SUPFAM" id="SSF49599">
    <property type="entry name" value="TRAF domain-like"/>
    <property type="match status" value="1"/>
</dbReference>
<protein>
    <submittedName>
        <fullName evidence="2">Tdpoz1</fullName>
    </submittedName>
</protein>
<gene>
    <name evidence="2" type="primary">NCL1_43668</name>
    <name evidence="2" type="ORF">TNCT_552651</name>
</gene>
<sequence length="193" mass="22814">MDRDGFSVNKCFTFTWSIENFSYSWQKNGECILSPVFIVDTMGKTKWRLKLYPKGYRKKTKSFISIYLARESASKELSYHFIKFDLSFLAADGSVLVSEDITKNMFGVEKCWGTDGFVKHDEVLKIRKKDFLPENILTARCRMWHYKATNWGHCFARTRTAVERRSFMWNIKQFSHFQESICEIPQLQQINPL</sequence>
<dbReference type="InterPro" id="IPR008974">
    <property type="entry name" value="TRAF-like"/>
</dbReference>
<dbReference type="EMBL" id="BMAO01031019">
    <property type="protein sequence ID" value="GFQ71780.1"/>
    <property type="molecule type" value="Genomic_DNA"/>
</dbReference>